<evidence type="ECO:0000313" key="1">
    <source>
        <dbReference type="PDB" id="9FPM"/>
    </source>
</evidence>
<name>A0AC62AEH5_9BASI</name>
<sequence length="279" mass="31180">MGTNPPSPQDVEEILDQGVEEVDRIVSGLGELHGAGDHPGQQQDVAESVARERPESSQGGGVAKRPRISHDTPGSSGARSPDYSVETDIPYHTELLSDMERVIEDNEMAHIFSASSSTGEVLYSPSVFHATEKQKNAALSLLEERYKRDFPHDLAENIVIRDIEFVDGNIPSMLDIFTRRSVLKLLGYSAWDEGLGKQIFFDVGEYRVNMFPLRIEEGFHLRQMVAYHLQEANPRYLWLGTVRIQSVLIENIGYATNPARHSTQSADRAGPGPHHHHHH</sequence>
<keyword evidence="1" id="KW-0002">3D-structure</keyword>
<accession>A0AC62AEH5</accession>
<protein>
    <submittedName>
        <fullName evidence="1">Tue1</fullName>
    </submittedName>
</protein>
<organism evidence="1">
    <name type="scientific">Thecaphora thlaspeos</name>
    <dbReference type="NCBI Taxonomy" id="469304"/>
    <lineage>
        <taxon>Eukaryota</taxon>
        <taxon>Fungi</taxon>
        <taxon>Dikarya</taxon>
        <taxon>Basidiomycota</taxon>
        <taxon>Ustilaginomycotina</taxon>
        <taxon>Ustilaginomycetes</taxon>
        <taxon>Urocystidales</taxon>
        <taxon>Glomosporiaceae</taxon>
        <taxon>Thecaphora</taxon>
    </lineage>
</organism>
<proteinExistence type="evidence at protein level"/>
<dbReference type="PDB" id="9FPM">
    <property type="method" value="X-ray"/>
    <property type="resolution" value="1.70 A"/>
    <property type="chains" value="A=1-279"/>
</dbReference>
<reference evidence="1" key="1">
    <citation type="submission" date="2024-06" db="PDB data bank">
        <title>Targeting jasmonic acid signalling by smut fungal Tin2-fold effectors.</title>
        <authorList>
            <person name="Gul S."/>
            <person name="Mendoza-Rojas G."/>
            <person name="Hessler N."/>
            <person name="Altegoer F."/>
            <person name="Goehre V."/>
        </authorList>
    </citation>
    <scope>X-RAY CRYSTALLOGRAPHY (1.70 ANGSTROMS)</scope>
</reference>